<name>A0A8H2X0A6_9AGAM</name>
<accession>A0A8H2X0A6</accession>
<evidence type="ECO:0000256" key="1">
    <source>
        <dbReference type="SAM" id="Coils"/>
    </source>
</evidence>
<reference evidence="3" key="1">
    <citation type="submission" date="2021-01" db="EMBL/GenBank/DDBJ databases">
        <authorList>
            <person name="Kaushik A."/>
        </authorList>
    </citation>
    <scope>NUCLEOTIDE SEQUENCE</scope>
    <source>
        <strain evidence="3">AG1-1A</strain>
    </source>
</reference>
<dbReference type="EMBL" id="CAJMWR010001050">
    <property type="protein sequence ID" value="CAE6413020.1"/>
    <property type="molecule type" value="Genomic_DNA"/>
</dbReference>
<feature type="compositionally biased region" description="Polar residues" evidence="2">
    <location>
        <begin position="452"/>
        <end position="469"/>
    </location>
</feature>
<dbReference type="AlphaFoldDB" id="A0A8H2X0A6"/>
<feature type="region of interest" description="Disordered" evidence="2">
    <location>
        <begin position="400"/>
        <end position="469"/>
    </location>
</feature>
<evidence type="ECO:0000313" key="4">
    <source>
        <dbReference type="Proteomes" id="UP000663840"/>
    </source>
</evidence>
<dbReference type="InterPro" id="IPR027417">
    <property type="entry name" value="P-loop_NTPase"/>
</dbReference>
<sequence>MQVGNGLRSSTKHLEYSKIFQVDGQPVVIVDCPGFNDTELTETEILRRLAEFLVKAYTNQSQIIGMLYVHKISDTRVGGTSFRHMNMFKALCGPEAFKNVVYVTNMWSIPPTEDEILRETELRDMEFFGTPLAEGAQMARHTNTQESAHNIIRMLLGKDLLVTKIQRQLVDEPLPLEKTDVGLVIGQDLEENLRKRQEEMSELMAQRQNALEANDQNWLRLLDSQEERARIKESQLLDQLQVLRTSETKSLNNTSLQVDEAQFKTTIDSDLALFQVRIEAMKNKSMDQARARDKQLVDHLRKEEEWEKQRDKKIDDEIARMIAVTTSSYAANHTGERDYVNSGRSSDKGGNTFEIPRRRYCPIIAFIIWIFGCGHDTSSNSLEGDHHSEVWSSLDLPSTQNVGNSYGSSRSAQDSSLFSRKPQGKPLESKRHQTTHNRNEGYGFSSERRSQTYKGNQASSYSNSPSNHE</sequence>
<dbReference type="Proteomes" id="UP000663840">
    <property type="component" value="Unassembled WGS sequence"/>
</dbReference>
<feature type="coiled-coil region" evidence="1">
    <location>
        <begin position="186"/>
        <end position="213"/>
    </location>
</feature>
<dbReference type="SUPFAM" id="SSF52540">
    <property type="entry name" value="P-loop containing nucleoside triphosphate hydrolases"/>
    <property type="match status" value="1"/>
</dbReference>
<keyword evidence="1" id="KW-0175">Coiled coil</keyword>
<proteinExistence type="predicted"/>
<comment type="caution">
    <text evidence="3">The sequence shown here is derived from an EMBL/GenBank/DDBJ whole genome shotgun (WGS) entry which is preliminary data.</text>
</comment>
<protein>
    <recommendedName>
        <fullName evidence="5">G domain-containing protein</fullName>
    </recommendedName>
</protein>
<feature type="compositionally biased region" description="Polar residues" evidence="2">
    <location>
        <begin position="400"/>
        <end position="418"/>
    </location>
</feature>
<evidence type="ECO:0000256" key="2">
    <source>
        <dbReference type="SAM" id="MobiDB-lite"/>
    </source>
</evidence>
<evidence type="ECO:0008006" key="5">
    <source>
        <dbReference type="Google" id="ProtNLM"/>
    </source>
</evidence>
<dbReference type="Gene3D" id="3.40.50.300">
    <property type="entry name" value="P-loop containing nucleotide triphosphate hydrolases"/>
    <property type="match status" value="1"/>
</dbReference>
<evidence type="ECO:0000313" key="3">
    <source>
        <dbReference type="EMBL" id="CAE6413020.1"/>
    </source>
</evidence>
<organism evidence="3 4">
    <name type="scientific">Rhizoctonia solani</name>
    <dbReference type="NCBI Taxonomy" id="456999"/>
    <lineage>
        <taxon>Eukaryota</taxon>
        <taxon>Fungi</taxon>
        <taxon>Dikarya</taxon>
        <taxon>Basidiomycota</taxon>
        <taxon>Agaricomycotina</taxon>
        <taxon>Agaricomycetes</taxon>
        <taxon>Cantharellales</taxon>
        <taxon>Ceratobasidiaceae</taxon>
        <taxon>Rhizoctonia</taxon>
    </lineage>
</organism>
<gene>
    <name evidence="3" type="ORF">RDB_LOCUS46448</name>
</gene>